<keyword evidence="4 7" id="KW-0808">Transferase</keyword>
<dbReference type="NCBIfam" id="TIGR01172">
    <property type="entry name" value="cysE"/>
    <property type="match status" value="1"/>
</dbReference>
<dbReference type="GeneID" id="41330047"/>
<evidence type="ECO:0000313" key="8">
    <source>
        <dbReference type="Proteomes" id="UP000321408"/>
    </source>
</evidence>
<proteinExistence type="inferred from homology"/>
<dbReference type="FunFam" id="2.160.10.10:FF:000007">
    <property type="entry name" value="Serine acetyltransferase"/>
    <property type="match status" value="1"/>
</dbReference>
<evidence type="ECO:0000313" key="7">
    <source>
        <dbReference type="EMBL" id="QEE16227.1"/>
    </source>
</evidence>
<organism evidence="7 8">
    <name type="scientific">Promethearchaeum syntrophicum</name>
    <dbReference type="NCBI Taxonomy" id="2594042"/>
    <lineage>
        <taxon>Archaea</taxon>
        <taxon>Promethearchaeati</taxon>
        <taxon>Promethearchaeota</taxon>
        <taxon>Promethearchaeia</taxon>
        <taxon>Promethearchaeales</taxon>
        <taxon>Promethearchaeaceae</taxon>
        <taxon>Promethearchaeum</taxon>
    </lineage>
</organism>
<keyword evidence="5 7" id="KW-0012">Acyltransferase</keyword>
<dbReference type="RefSeq" id="WP_147663106.1">
    <property type="nucleotide sequence ID" value="NZ_CP042905.2"/>
</dbReference>
<sequence length="275" mass="29816">MAIIEKTDNFPFVCSRCGKPLAKKIGDISICSDCLLHLDFNLSIKNTDSVITEIEQILKFFISDVTEAFSKDPAADNMIEVLTSYPGIQAVLLHRVAHFFWKIGLPFVPRYISNLSRQITGIDIHPGASIGKNFFIDHGTGVVIGETAVIGNNVTLYQGVSLGGVSLKKKKRHPTLGNNIEVGAGAKILGPINIGNNVKIGANSVVTKNIPDNSIVVGVPGRIIKGDSDVIEQISALSHGILPDPVLKLITNLEMKISNLEKRLDNQEKKDLTNE</sequence>
<keyword evidence="8" id="KW-1185">Reference proteome</keyword>
<dbReference type="SUPFAM" id="SSF51161">
    <property type="entry name" value="Trimeric LpxA-like enzymes"/>
    <property type="match status" value="1"/>
</dbReference>
<dbReference type="InterPro" id="IPR053376">
    <property type="entry name" value="Serine_acetyltransferase"/>
</dbReference>
<name>A0A5B9DBK2_9ARCH</name>
<dbReference type="KEGG" id="psyt:DSAG12_02057"/>
<evidence type="ECO:0000256" key="2">
    <source>
        <dbReference type="ARBA" id="ARBA00013266"/>
    </source>
</evidence>
<dbReference type="CDD" id="cd03354">
    <property type="entry name" value="LbH_SAT"/>
    <property type="match status" value="1"/>
</dbReference>
<dbReference type="PANTHER" id="PTHR42811">
    <property type="entry name" value="SERINE ACETYLTRANSFERASE"/>
    <property type="match status" value="1"/>
</dbReference>
<reference evidence="7 8" key="1">
    <citation type="journal article" date="2020" name="Nature">
        <title>Isolation of an archaeon at the prokaryote-eukaryote interface.</title>
        <authorList>
            <person name="Imachi H."/>
            <person name="Nobu M.K."/>
            <person name="Nakahara N."/>
            <person name="Morono Y."/>
            <person name="Ogawara M."/>
            <person name="Takaki Y."/>
            <person name="Takano Y."/>
            <person name="Uematsu K."/>
            <person name="Ikuta T."/>
            <person name="Ito M."/>
            <person name="Matsui Y."/>
            <person name="Miyazaki M."/>
            <person name="Murata K."/>
            <person name="Saito Y."/>
            <person name="Sakai S."/>
            <person name="Song C."/>
            <person name="Tasumi E."/>
            <person name="Yamanaka Y."/>
            <person name="Yamaguchi T."/>
            <person name="Kamagata Y."/>
            <person name="Tamaki H."/>
            <person name="Takai K."/>
        </authorList>
    </citation>
    <scope>NUCLEOTIDE SEQUENCE [LARGE SCALE GENOMIC DNA]</scope>
    <source>
        <strain evidence="7 8">MK-D1</strain>
    </source>
</reference>
<evidence type="ECO:0000256" key="5">
    <source>
        <dbReference type="ARBA" id="ARBA00023315"/>
    </source>
</evidence>
<dbReference type="Pfam" id="PF00132">
    <property type="entry name" value="Hexapep"/>
    <property type="match status" value="1"/>
</dbReference>
<dbReference type="Proteomes" id="UP000321408">
    <property type="component" value="Chromosome"/>
</dbReference>
<comment type="similarity">
    <text evidence="1">Belongs to the transferase hexapeptide repeat family.</text>
</comment>
<dbReference type="InterPro" id="IPR045304">
    <property type="entry name" value="LbH_SAT"/>
</dbReference>
<dbReference type="InterPro" id="IPR001451">
    <property type="entry name" value="Hexapep"/>
</dbReference>
<comment type="catalytic activity">
    <reaction evidence="6">
        <text>L-serine + acetyl-CoA = O-acetyl-L-serine + CoA</text>
        <dbReference type="Rhea" id="RHEA:24560"/>
        <dbReference type="ChEBI" id="CHEBI:33384"/>
        <dbReference type="ChEBI" id="CHEBI:57287"/>
        <dbReference type="ChEBI" id="CHEBI:57288"/>
        <dbReference type="ChEBI" id="CHEBI:58340"/>
        <dbReference type="EC" id="2.3.1.30"/>
    </reaction>
</comment>
<dbReference type="GO" id="GO:0009001">
    <property type="term" value="F:serine O-acetyltransferase activity"/>
    <property type="evidence" value="ECO:0007669"/>
    <property type="project" value="UniProtKB-EC"/>
</dbReference>
<dbReference type="EMBL" id="CP042905">
    <property type="protein sequence ID" value="QEE16227.1"/>
    <property type="molecule type" value="Genomic_DNA"/>
</dbReference>
<dbReference type="GO" id="GO:0005737">
    <property type="term" value="C:cytoplasm"/>
    <property type="evidence" value="ECO:0007669"/>
    <property type="project" value="InterPro"/>
</dbReference>
<dbReference type="GO" id="GO:0006535">
    <property type="term" value="P:cysteine biosynthetic process from serine"/>
    <property type="evidence" value="ECO:0007669"/>
    <property type="project" value="InterPro"/>
</dbReference>
<evidence type="ECO:0000256" key="4">
    <source>
        <dbReference type="ARBA" id="ARBA00022679"/>
    </source>
</evidence>
<dbReference type="EC" id="2.3.1.30" evidence="2"/>
<gene>
    <name evidence="7" type="primary">cysE</name>
    <name evidence="7" type="ORF">DSAG12_02057</name>
</gene>
<evidence type="ECO:0000256" key="1">
    <source>
        <dbReference type="ARBA" id="ARBA00007274"/>
    </source>
</evidence>
<dbReference type="Gene3D" id="2.160.10.10">
    <property type="entry name" value="Hexapeptide repeat proteins"/>
    <property type="match status" value="1"/>
</dbReference>
<reference evidence="7 8" key="2">
    <citation type="journal article" date="2024" name="Int. J. Syst. Evol. Microbiol.">
        <title>Promethearchaeum syntrophicum gen. nov., sp. nov., an anaerobic, obligately syntrophic archaeon, the first isolate of the lineage 'Asgard' archaea, and proposal of the new archaeal phylum Promethearchaeota phyl. nov. and kingdom Promethearchaeati regn. nov.</title>
        <authorList>
            <person name="Imachi H."/>
            <person name="Nobu M.K."/>
            <person name="Kato S."/>
            <person name="Takaki Y."/>
            <person name="Miyazaki M."/>
            <person name="Miyata M."/>
            <person name="Ogawara M."/>
            <person name="Saito Y."/>
            <person name="Sakai S."/>
            <person name="Tahara Y.O."/>
            <person name="Takano Y."/>
            <person name="Tasumi E."/>
            <person name="Uematsu K."/>
            <person name="Yoshimura T."/>
            <person name="Itoh T."/>
            <person name="Ohkuma M."/>
            <person name="Takai K."/>
        </authorList>
    </citation>
    <scope>NUCLEOTIDE SEQUENCE [LARGE SCALE GENOMIC DNA]</scope>
    <source>
        <strain evidence="7 8">MK-D1</strain>
    </source>
</reference>
<accession>A0A5B9DBK2</accession>
<dbReference type="InterPro" id="IPR005881">
    <property type="entry name" value="Ser_O-AcTrfase"/>
</dbReference>
<dbReference type="Gene3D" id="1.10.3130.10">
    <property type="entry name" value="serine acetyltransferase, domain 1"/>
    <property type="match status" value="1"/>
</dbReference>
<dbReference type="InterPro" id="IPR011004">
    <property type="entry name" value="Trimer_LpxA-like_sf"/>
</dbReference>
<dbReference type="NCBIfam" id="NF041874">
    <property type="entry name" value="EPS_EpsC"/>
    <property type="match status" value="1"/>
</dbReference>
<dbReference type="InterPro" id="IPR018357">
    <property type="entry name" value="Hexapep_transf_CS"/>
</dbReference>
<keyword evidence="3" id="KW-0028">Amino-acid biosynthesis</keyword>
<evidence type="ECO:0000256" key="6">
    <source>
        <dbReference type="ARBA" id="ARBA00049486"/>
    </source>
</evidence>
<evidence type="ECO:0000256" key="3">
    <source>
        <dbReference type="ARBA" id="ARBA00022605"/>
    </source>
</evidence>
<dbReference type="AlphaFoldDB" id="A0A5B9DBK2"/>
<dbReference type="OrthoDB" id="10940at2157"/>
<dbReference type="InterPro" id="IPR042122">
    <property type="entry name" value="Ser_AcTrfase_N_sf"/>
</dbReference>
<protein>
    <recommendedName>
        <fullName evidence="2">serine O-acetyltransferase</fullName>
        <ecNumber evidence="2">2.3.1.30</ecNumber>
    </recommendedName>
</protein>
<dbReference type="PROSITE" id="PS00101">
    <property type="entry name" value="HEXAPEP_TRANSFERASES"/>
    <property type="match status" value="1"/>
</dbReference>